<evidence type="ECO:0000259" key="3">
    <source>
        <dbReference type="SMART" id="SM00128"/>
    </source>
</evidence>
<feature type="non-terminal residue" evidence="4">
    <location>
        <position position="261"/>
    </location>
</feature>
<feature type="non-terminal residue" evidence="4">
    <location>
        <position position="1"/>
    </location>
</feature>
<organism evidence="4 5">
    <name type="scientific">Genlisea aurea</name>
    <dbReference type="NCBI Taxonomy" id="192259"/>
    <lineage>
        <taxon>Eukaryota</taxon>
        <taxon>Viridiplantae</taxon>
        <taxon>Streptophyta</taxon>
        <taxon>Embryophyta</taxon>
        <taxon>Tracheophyta</taxon>
        <taxon>Spermatophyta</taxon>
        <taxon>Magnoliopsida</taxon>
        <taxon>eudicotyledons</taxon>
        <taxon>Gunneridae</taxon>
        <taxon>Pentapetalae</taxon>
        <taxon>asterids</taxon>
        <taxon>lamiids</taxon>
        <taxon>Lamiales</taxon>
        <taxon>Lentibulariaceae</taxon>
        <taxon>Genlisea</taxon>
    </lineage>
</organism>
<protein>
    <recommendedName>
        <fullName evidence="3">Inositol polyphosphate-related phosphatase domain-containing protein</fullName>
    </recommendedName>
</protein>
<dbReference type="InterPro" id="IPR036691">
    <property type="entry name" value="Endo/exonu/phosph_ase_sf"/>
</dbReference>
<evidence type="ECO:0000256" key="2">
    <source>
        <dbReference type="ARBA" id="ARBA00022801"/>
    </source>
</evidence>
<dbReference type="InterPro" id="IPR000300">
    <property type="entry name" value="IPPc"/>
</dbReference>
<dbReference type="GO" id="GO:0004445">
    <property type="term" value="F:inositol-polyphosphate 5-phosphatase activity"/>
    <property type="evidence" value="ECO:0007669"/>
    <property type="project" value="InterPro"/>
</dbReference>
<dbReference type="GO" id="GO:0004439">
    <property type="term" value="F:phosphatidylinositol-4,5-bisphosphate 5-phosphatase activity"/>
    <property type="evidence" value="ECO:0007669"/>
    <property type="project" value="TreeGrafter"/>
</dbReference>
<dbReference type="PANTHER" id="PTHR45666:SF12">
    <property type="entry name" value="TYPE IV INOSITOL POLYPHOSPHATE 5-PHOSPHATASE 9-LIKE"/>
    <property type="match status" value="1"/>
</dbReference>
<dbReference type="GO" id="GO:0046856">
    <property type="term" value="P:phosphatidylinositol dephosphorylation"/>
    <property type="evidence" value="ECO:0007669"/>
    <property type="project" value="InterPro"/>
</dbReference>
<dbReference type="AlphaFoldDB" id="S8DHU8"/>
<evidence type="ECO:0000313" key="4">
    <source>
        <dbReference type="EMBL" id="EPS58932.1"/>
    </source>
</evidence>
<accession>S8DHU8</accession>
<dbReference type="GO" id="GO:0034485">
    <property type="term" value="F:phosphatidylinositol-3,4,5-trisphosphate 5-phosphatase activity"/>
    <property type="evidence" value="ECO:0007669"/>
    <property type="project" value="TreeGrafter"/>
</dbReference>
<dbReference type="Proteomes" id="UP000015453">
    <property type="component" value="Unassembled WGS sequence"/>
</dbReference>
<sequence>RLFVSSWNVGGTQPPENMNLITVLLDDQSTEADIYVFGFQEIVPLNAGNILVPEKGEVVSAKWNSLIKTALNRKKKSIGDTLQKPEESQRIYPLDTNTSNITISSKFECLLSKQMVGVYITIWVRRELHDNISHLSASSVGCGIFGYLGNKGSVSIRFYLYETSFCFVCTHLASGGKKGDERQRNTDATHILTRTLFPAESVHHRLPRRILDHDRVIWFGDLNYRIHLPEATTRSLVTNKEWSILLQNDQVRYNYQNADFF</sequence>
<proteinExistence type="inferred from homology"/>
<dbReference type="InterPro" id="IPR045849">
    <property type="entry name" value="IP5P_plant"/>
</dbReference>
<evidence type="ECO:0000256" key="1">
    <source>
        <dbReference type="ARBA" id="ARBA00010768"/>
    </source>
</evidence>
<reference evidence="4 5" key="1">
    <citation type="journal article" date="2013" name="BMC Genomics">
        <title>The miniature genome of a carnivorous plant Genlisea aurea contains a low number of genes and short non-coding sequences.</title>
        <authorList>
            <person name="Leushkin E.V."/>
            <person name="Sutormin R.A."/>
            <person name="Nabieva E.R."/>
            <person name="Penin A.A."/>
            <person name="Kondrashov A.S."/>
            <person name="Logacheva M.D."/>
        </authorList>
    </citation>
    <scope>NUCLEOTIDE SEQUENCE [LARGE SCALE GENOMIC DNA]</scope>
</reference>
<dbReference type="SMART" id="SM00128">
    <property type="entry name" value="IPPc"/>
    <property type="match status" value="1"/>
</dbReference>
<comment type="caution">
    <text evidence="4">The sequence shown here is derived from an EMBL/GenBank/DDBJ whole genome shotgun (WGS) entry which is preliminary data.</text>
</comment>
<keyword evidence="2" id="KW-0378">Hydrolase</keyword>
<dbReference type="PANTHER" id="PTHR45666">
    <property type="entry name" value="TYPE IV INOSITOL POLYPHOSPHATE 5-PHOSPHATASE 9"/>
    <property type="match status" value="1"/>
</dbReference>
<dbReference type="SUPFAM" id="SSF56219">
    <property type="entry name" value="DNase I-like"/>
    <property type="match status" value="1"/>
</dbReference>
<name>S8DHU8_9LAMI</name>
<evidence type="ECO:0000313" key="5">
    <source>
        <dbReference type="Proteomes" id="UP000015453"/>
    </source>
</evidence>
<dbReference type="EMBL" id="AUSU01008782">
    <property type="protein sequence ID" value="EPS58932.1"/>
    <property type="molecule type" value="Genomic_DNA"/>
</dbReference>
<comment type="similarity">
    <text evidence="1">Belongs to the inositol polyphosphate 5-phosphatase family.</text>
</comment>
<dbReference type="Gene3D" id="3.60.10.10">
    <property type="entry name" value="Endonuclease/exonuclease/phosphatase"/>
    <property type="match status" value="1"/>
</dbReference>
<dbReference type="OrthoDB" id="62798at2759"/>
<dbReference type="Pfam" id="PF22669">
    <property type="entry name" value="Exo_endo_phos2"/>
    <property type="match status" value="1"/>
</dbReference>
<keyword evidence="5" id="KW-1185">Reference proteome</keyword>
<gene>
    <name evidence="4" type="ORF">M569_15880</name>
</gene>
<feature type="domain" description="Inositol polyphosphate-related phosphatase" evidence="3">
    <location>
        <begin position="1"/>
        <end position="259"/>
    </location>
</feature>